<gene>
    <name evidence="2" type="ORF">EP13_05050</name>
</gene>
<dbReference type="eggNOG" id="COG1334">
    <property type="taxonomic scope" value="Bacteria"/>
</dbReference>
<evidence type="ECO:0000313" key="2">
    <source>
        <dbReference type="EMBL" id="AIF98119.1"/>
    </source>
</evidence>
<name>A0A075NTX9_9ALTE</name>
<keyword evidence="2" id="KW-0282">Flagellum</keyword>
<dbReference type="InterPro" id="IPR035924">
    <property type="entry name" value="FlaG-like_sf"/>
</dbReference>
<organism evidence="2 3">
    <name type="scientific">Alteromonas australica</name>
    <dbReference type="NCBI Taxonomy" id="589873"/>
    <lineage>
        <taxon>Bacteria</taxon>
        <taxon>Pseudomonadati</taxon>
        <taxon>Pseudomonadota</taxon>
        <taxon>Gammaproteobacteria</taxon>
        <taxon>Alteromonadales</taxon>
        <taxon>Alteromonadaceae</taxon>
        <taxon>Alteromonas/Salinimonas group</taxon>
        <taxon>Alteromonas</taxon>
    </lineage>
</organism>
<dbReference type="Proteomes" id="UP000056090">
    <property type="component" value="Chromosome"/>
</dbReference>
<dbReference type="InterPro" id="IPR005186">
    <property type="entry name" value="FlaG"/>
</dbReference>
<evidence type="ECO:0000313" key="3">
    <source>
        <dbReference type="Proteomes" id="UP000056090"/>
    </source>
</evidence>
<dbReference type="KEGG" id="aal:EP13_05050"/>
<keyword evidence="2" id="KW-0966">Cell projection</keyword>
<keyword evidence="2" id="KW-0969">Cilium</keyword>
<dbReference type="GeneID" id="78254297"/>
<evidence type="ECO:0000256" key="1">
    <source>
        <dbReference type="SAM" id="MobiDB-lite"/>
    </source>
</evidence>
<feature type="region of interest" description="Disordered" evidence="1">
    <location>
        <begin position="25"/>
        <end position="61"/>
    </location>
</feature>
<reference evidence="2 3" key="1">
    <citation type="submission" date="2014-06" db="EMBL/GenBank/DDBJ databases">
        <title>Genomes of Alteromonas australica, a world apart.</title>
        <authorList>
            <person name="Gonzaga A."/>
            <person name="Lopez-Perez M."/>
            <person name="Rodriguez-Valera F."/>
        </authorList>
    </citation>
    <scope>NUCLEOTIDE SEQUENCE [LARGE SCALE GENOMIC DNA]</scope>
    <source>
        <strain evidence="2 3">H 17</strain>
    </source>
</reference>
<dbReference type="Gene3D" id="3.30.160.170">
    <property type="entry name" value="FlaG-like"/>
    <property type="match status" value="1"/>
</dbReference>
<dbReference type="RefSeq" id="WP_052364289.1">
    <property type="nucleotide sequence ID" value="NZ_CAXGHX010000002.1"/>
</dbReference>
<dbReference type="SUPFAM" id="SSF160214">
    <property type="entry name" value="FlaG-like"/>
    <property type="match status" value="1"/>
</dbReference>
<dbReference type="Pfam" id="PF03646">
    <property type="entry name" value="FlaG"/>
    <property type="match status" value="1"/>
</dbReference>
<feature type="compositionally biased region" description="Polar residues" evidence="1">
    <location>
        <begin position="44"/>
        <end position="56"/>
    </location>
</feature>
<accession>A0A075NTX9</accession>
<dbReference type="AlphaFoldDB" id="A0A075NTX9"/>
<proteinExistence type="predicted"/>
<dbReference type="EMBL" id="CP008849">
    <property type="protein sequence ID" value="AIF98119.1"/>
    <property type="molecule type" value="Genomic_DNA"/>
</dbReference>
<keyword evidence="3" id="KW-1185">Reference proteome</keyword>
<sequence>MDIVNNQSGQDFAIKSSLSNSNKNISVAADDESQVSKAERDKQASGSTDVNEQAFQDSKESEKAVKILQANGDTADNVTVERNEIALETAIEDVESFIQMQNRNLAFSIDEDTDRAVVTVRDSDSGDVIRQIPSEEVLALAERIQDLQQDVGTSVGVFIDNQV</sequence>
<protein>
    <submittedName>
        <fullName evidence="2">Flagellar protein FlaG</fullName>
    </submittedName>
</protein>
<dbReference type="PANTHER" id="PTHR37166">
    <property type="entry name" value="PROTEIN FLAG"/>
    <property type="match status" value="1"/>
</dbReference>
<dbReference type="PANTHER" id="PTHR37166:SF1">
    <property type="entry name" value="PROTEIN FLAG"/>
    <property type="match status" value="1"/>
</dbReference>